<evidence type="ECO:0008006" key="4">
    <source>
        <dbReference type="Google" id="ProtNLM"/>
    </source>
</evidence>
<keyword evidence="1" id="KW-0732">Signal</keyword>
<gene>
    <name evidence="2" type="ORF">EHT25_05375</name>
</gene>
<dbReference type="Proteomes" id="UP000271925">
    <property type="component" value="Unassembled WGS sequence"/>
</dbReference>
<comment type="caution">
    <text evidence="2">The sequence shown here is derived from an EMBL/GenBank/DDBJ whole genome shotgun (WGS) entry which is preliminary data.</text>
</comment>
<organism evidence="2 3">
    <name type="scientific">Larkinella rosea</name>
    <dbReference type="NCBI Taxonomy" id="2025312"/>
    <lineage>
        <taxon>Bacteria</taxon>
        <taxon>Pseudomonadati</taxon>
        <taxon>Bacteroidota</taxon>
        <taxon>Cytophagia</taxon>
        <taxon>Cytophagales</taxon>
        <taxon>Spirosomataceae</taxon>
        <taxon>Larkinella</taxon>
    </lineage>
</organism>
<keyword evidence="3" id="KW-1185">Reference proteome</keyword>
<evidence type="ECO:0000313" key="3">
    <source>
        <dbReference type="Proteomes" id="UP000271925"/>
    </source>
</evidence>
<feature type="chain" id="PRO_5018228178" description="Penicillin-binding protein activator LpoB" evidence="1">
    <location>
        <begin position="20"/>
        <end position="278"/>
    </location>
</feature>
<protein>
    <recommendedName>
        <fullName evidence="4">Penicillin-binding protein activator LpoB</fullName>
    </recommendedName>
</protein>
<evidence type="ECO:0000313" key="2">
    <source>
        <dbReference type="EMBL" id="RRB07213.1"/>
    </source>
</evidence>
<sequence length="278" mass="30716">MKTYLLLSYKLLFVTFTFAQSSQPLLSVSRFEGERGDQVATAVFSGFTNSKRVKMTDPETIAEIGRKGLETTIVKTPAYLITGRVNAVNFGNHSSTTTNGKSTYYHDCEVVIELKLTNVVTNETQTRMLSSSRSSTSNHNDAFLGAMQGLSSRANSYARERFPATLSILQILEESDRKGIVSFRAEGEGLSVVSSSTDVIIMSIKNKTRISIKHRYEVTRPDGTTRWIEEDAAEAKITKLEGSDETESKTAICSVTKGGEKLRDLWNKKATLVLVTTN</sequence>
<evidence type="ECO:0000256" key="1">
    <source>
        <dbReference type="SAM" id="SignalP"/>
    </source>
</evidence>
<feature type="signal peptide" evidence="1">
    <location>
        <begin position="1"/>
        <end position="19"/>
    </location>
</feature>
<dbReference type="OrthoDB" id="935018at2"/>
<dbReference type="RefSeq" id="WP_124871757.1">
    <property type="nucleotide sequence ID" value="NZ_RQJO01000007.1"/>
</dbReference>
<dbReference type="AlphaFoldDB" id="A0A3P1C2C3"/>
<reference evidence="2 3" key="1">
    <citation type="submission" date="2018-11" db="EMBL/GenBank/DDBJ databases">
        <authorList>
            <person name="Zhou Z."/>
            <person name="Wang G."/>
        </authorList>
    </citation>
    <scope>NUCLEOTIDE SEQUENCE [LARGE SCALE GENOMIC DNA]</scope>
    <source>
        <strain evidence="2 3">KCTC52004</strain>
    </source>
</reference>
<dbReference type="EMBL" id="RQJO01000007">
    <property type="protein sequence ID" value="RRB07213.1"/>
    <property type="molecule type" value="Genomic_DNA"/>
</dbReference>
<accession>A0A3P1C2C3</accession>
<name>A0A3P1C2C3_9BACT</name>
<proteinExistence type="predicted"/>